<dbReference type="Gene3D" id="1.20.1600.10">
    <property type="entry name" value="Outer membrane efflux proteins (OEP)"/>
    <property type="match status" value="1"/>
</dbReference>
<protein>
    <submittedName>
        <fullName evidence="3">TolC family protein</fullName>
    </submittedName>
</protein>
<gene>
    <name evidence="3" type="ORF">IPL58_05300</name>
</gene>
<name>A0A9D7JZM5_9PROT</name>
<dbReference type="Proteomes" id="UP000886689">
    <property type="component" value="Unassembled WGS sequence"/>
</dbReference>
<dbReference type="GO" id="GO:0015562">
    <property type="term" value="F:efflux transmembrane transporter activity"/>
    <property type="evidence" value="ECO:0007669"/>
    <property type="project" value="InterPro"/>
</dbReference>
<evidence type="ECO:0000256" key="2">
    <source>
        <dbReference type="SAM" id="SignalP"/>
    </source>
</evidence>
<comment type="caution">
    <text evidence="3">The sequence shown here is derived from an EMBL/GenBank/DDBJ whole genome shotgun (WGS) entry which is preliminary data.</text>
</comment>
<feature type="signal peptide" evidence="2">
    <location>
        <begin position="1"/>
        <end position="20"/>
    </location>
</feature>
<dbReference type="SUPFAM" id="SSF56954">
    <property type="entry name" value="Outer membrane efflux proteins (OEP)"/>
    <property type="match status" value="1"/>
</dbReference>
<evidence type="ECO:0000313" key="4">
    <source>
        <dbReference type="Proteomes" id="UP000886689"/>
    </source>
</evidence>
<evidence type="ECO:0000313" key="3">
    <source>
        <dbReference type="EMBL" id="MBK8523578.1"/>
    </source>
</evidence>
<feature type="chain" id="PRO_5038626316" evidence="2">
    <location>
        <begin position="21"/>
        <end position="399"/>
    </location>
</feature>
<dbReference type="PANTHER" id="PTHR30203:SF24">
    <property type="entry name" value="BLR4935 PROTEIN"/>
    <property type="match status" value="1"/>
</dbReference>
<keyword evidence="2" id="KW-0732">Signal</keyword>
<evidence type="ECO:0000256" key="1">
    <source>
        <dbReference type="SAM" id="MobiDB-lite"/>
    </source>
</evidence>
<accession>A0A9D7JZM5</accession>
<dbReference type="AlphaFoldDB" id="A0A9D7JZM5"/>
<proteinExistence type="predicted"/>
<feature type="region of interest" description="Disordered" evidence="1">
    <location>
        <begin position="318"/>
        <end position="337"/>
    </location>
</feature>
<dbReference type="InterPro" id="IPR010131">
    <property type="entry name" value="MdtP/NodT-like"/>
</dbReference>
<dbReference type="EMBL" id="JADJUC010000004">
    <property type="protein sequence ID" value="MBK8523578.1"/>
    <property type="molecule type" value="Genomic_DNA"/>
</dbReference>
<dbReference type="PANTHER" id="PTHR30203">
    <property type="entry name" value="OUTER MEMBRANE CATION EFFLUX PROTEIN"/>
    <property type="match status" value="1"/>
</dbReference>
<organism evidence="3 4">
    <name type="scientific">Candidatus Proximibacter danicus</name>
    <dbReference type="NCBI Taxonomy" id="2954365"/>
    <lineage>
        <taxon>Bacteria</taxon>
        <taxon>Pseudomonadati</taxon>
        <taxon>Pseudomonadota</taxon>
        <taxon>Betaproteobacteria</taxon>
        <taxon>Candidatus Proximibacter</taxon>
    </lineage>
</organism>
<sequence length="399" mass="43938">MRIATFITLALLLLAQPVGAQTLRLATDAAWERQPAARALAARQEEFAARRDAADSFLAAPPAATLSNRNDQLNRQTGQSEWEAGIALPLWLPGYQSRTLALIESEQEAYAALVEQARWKLAGEVREAWWQSQLAANEQAIAARRVDAAHQLAADVDRRVRAGDLPRMDANQARATEAATEAGLAEAEARAHRAQRGFLALTGLAAMPATSGMAEAVQKASPEKLHPAIAPLEKAIAAARSRLQIATRNVRELPELTLGMRRERAMDNAQWDNSTLIAIRIPLATDVRNRPKIAAANADLIEAESLLPYEQSRLEAERDATARELERARESRQRAESRQQLAAEMRREYNHAFKLGNIDLPQRLRIESEAFDAELAAARARIEAARAISRYNQAIGVLP</sequence>
<reference evidence="3" key="1">
    <citation type="submission" date="2020-10" db="EMBL/GenBank/DDBJ databases">
        <title>Connecting structure to function with the recovery of over 1000 high-quality activated sludge metagenome-assembled genomes encoding full-length rRNA genes using long-read sequencing.</title>
        <authorList>
            <person name="Singleton C.M."/>
            <person name="Petriglieri F."/>
            <person name="Kristensen J.M."/>
            <person name="Kirkegaard R.H."/>
            <person name="Michaelsen T.Y."/>
            <person name="Andersen M.H."/>
            <person name="Karst S.M."/>
            <person name="Dueholm M.S."/>
            <person name="Nielsen P.H."/>
            <person name="Albertsen M."/>
        </authorList>
    </citation>
    <scope>NUCLEOTIDE SEQUENCE</scope>
    <source>
        <strain evidence="3">Hirt_18-Q3-R61-65_BATAC.395</strain>
    </source>
</reference>